<reference evidence="10" key="1">
    <citation type="submission" date="2020-03" db="EMBL/GenBank/DDBJ databases">
        <authorList>
            <person name="Weist P."/>
        </authorList>
    </citation>
    <scope>NUCLEOTIDE SEQUENCE</scope>
</reference>
<feature type="domain" description="Ig-like" evidence="9">
    <location>
        <begin position="319"/>
        <end position="427"/>
    </location>
</feature>
<dbReference type="InterPro" id="IPR013783">
    <property type="entry name" value="Ig-like_fold"/>
</dbReference>
<keyword evidence="11" id="KW-1185">Reference proteome</keyword>
<dbReference type="Proteomes" id="UP001153269">
    <property type="component" value="Unassembled WGS sequence"/>
</dbReference>
<organism evidence="10 11">
    <name type="scientific">Pleuronectes platessa</name>
    <name type="common">European plaice</name>
    <dbReference type="NCBI Taxonomy" id="8262"/>
    <lineage>
        <taxon>Eukaryota</taxon>
        <taxon>Metazoa</taxon>
        <taxon>Chordata</taxon>
        <taxon>Craniata</taxon>
        <taxon>Vertebrata</taxon>
        <taxon>Euteleostomi</taxon>
        <taxon>Actinopterygii</taxon>
        <taxon>Neopterygii</taxon>
        <taxon>Teleostei</taxon>
        <taxon>Neoteleostei</taxon>
        <taxon>Acanthomorphata</taxon>
        <taxon>Carangaria</taxon>
        <taxon>Pleuronectiformes</taxon>
        <taxon>Pleuronectoidei</taxon>
        <taxon>Pleuronectidae</taxon>
        <taxon>Pleuronectes</taxon>
    </lineage>
</organism>
<feature type="transmembrane region" description="Helical" evidence="8">
    <location>
        <begin position="44"/>
        <end position="64"/>
    </location>
</feature>
<evidence type="ECO:0000256" key="1">
    <source>
        <dbReference type="ARBA" id="ARBA00009752"/>
    </source>
</evidence>
<feature type="compositionally biased region" description="Polar residues" evidence="7">
    <location>
        <begin position="291"/>
        <end position="317"/>
    </location>
</feature>
<evidence type="ECO:0000313" key="11">
    <source>
        <dbReference type="Proteomes" id="UP001153269"/>
    </source>
</evidence>
<dbReference type="PANTHER" id="PTHR11890:SF18">
    <property type="entry name" value="LYMPHOCYTE ACTIVATION GENE 3 PROTEIN"/>
    <property type="match status" value="1"/>
</dbReference>
<comment type="similarity">
    <text evidence="1">Belongs to the interleukin-1 receptor family.</text>
</comment>
<dbReference type="SMART" id="SM00409">
    <property type="entry name" value="IG"/>
    <property type="match status" value="3"/>
</dbReference>
<dbReference type="PANTHER" id="PTHR11890">
    <property type="entry name" value="INTERLEUKIN-1 RECEPTOR FAMILY MEMBER"/>
    <property type="match status" value="1"/>
</dbReference>
<comment type="caution">
    <text evidence="10">The sequence shown here is derived from an EMBL/GenBank/DDBJ whole genome shotgun (WGS) entry which is preliminary data.</text>
</comment>
<evidence type="ECO:0000256" key="8">
    <source>
        <dbReference type="SAM" id="Phobius"/>
    </source>
</evidence>
<evidence type="ECO:0000256" key="5">
    <source>
        <dbReference type="ARBA" id="ARBA00023180"/>
    </source>
</evidence>
<keyword evidence="3" id="KW-0677">Repeat</keyword>
<dbReference type="Pfam" id="PF13927">
    <property type="entry name" value="Ig_3"/>
    <property type="match status" value="1"/>
</dbReference>
<dbReference type="InterPro" id="IPR036179">
    <property type="entry name" value="Ig-like_dom_sf"/>
</dbReference>
<dbReference type="InterPro" id="IPR015621">
    <property type="entry name" value="IL-1_rcpt_fam"/>
</dbReference>
<feature type="region of interest" description="Disordered" evidence="7">
    <location>
        <begin position="289"/>
        <end position="318"/>
    </location>
</feature>
<accession>A0A9N7UQY2</accession>
<dbReference type="Gene3D" id="2.60.40.10">
    <property type="entry name" value="Immunoglobulins"/>
    <property type="match status" value="3"/>
</dbReference>
<evidence type="ECO:0000256" key="7">
    <source>
        <dbReference type="SAM" id="MobiDB-lite"/>
    </source>
</evidence>
<dbReference type="InterPro" id="IPR007110">
    <property type="entry name" value="Ig-like_dom"/>
</dbReference>
<evidence type="ECO:0000313" key="10">
    <source>
        <dbReference type="EMBL" id="CAB1437197.1"/>
    </source>
</evidence>
<keyword evidence="8" id="KW-0472">Membrane</keyword>
<sequence length="477" mass="53195">MIVLSDWKKRERRFPLRQQETTTCCSTPRSNHICLTSHCLGRSLYTISVLIMVLWALMFALVIGEYVSGKPWLPPLTMNDGCYLVTSEVNVFRVEGEPIIISFPIFKSVLRALNIAPPKARFLITKDNETGGVAYDSNGRVQQREKQLWLLPAQASDSGEYICTYRNDTYCITGNITLEVFESSSVDMEKVSYQISAMVGERLTFRCPSLSDFNSTDRLIEWYKENSSTAFQSGRAGSLRRDSANLRIPAVSCSHAGVYTCQLRVLIDQQQYKVSRVILLNVEGVPGPEPQISTTAPDVSVTSVPGRNSSSYSTDQASPPVIVSPLNGSIFESPHGSGLEMSCKVLTRCHQADSTEVKWLVNGQSVESSYLDVRALQRGRRVTKVTEGCQIELRLAVVSVTEEDVGTELKCVTQNQAGRQEVVAQLHLEDSTFTWLVVAAVAVSCFLCVVSVFLYVLFKPNRKRKLDYFLARQNSTF</sequence>
<evidence type="ECO:0000256" key="6">
    <source>
        <dbReference type="ARBA" id="ARBA00023319"/>
    </source>
</evidence>
<dbReference type="InterPro" id="IPR004074">
    <property type="entry name" value="IL-1_rcpt_I/II-typ"/>
</dbReference>
<proteinExistence type="inferred from homology"/>
<dbReference type="SUPFAM" id="SSF48726">
    <property type="entry name" value="Immunoglobulin"/>
    <property type="match status" value="3"/>
</dbReference>
<dbReference type="InterPro" id="IPR003599">
    <property type="entry name" value="Ig_sub"/>
</dbReference>
<evidence type="ECO:0000259" key="9">
    <source>
        <dbReference type="PROSITE" id="PS50835"/>
    </source>
</evidence>
<dbReference type="AlphaFoldDB" id="A0A9N7UQY2"/>
<dbReference type="PROSITE" id="PS50835">
    <property type="entry name" value="IG_LIKE"/>
    <property type="match status" value="2"/>
</dbReference>
<feature type="transmembrane region" description="Helical" evidence="8">
    <location>
        <begin position="433"/>
        <end position="458"/>
    </location>
</feature>
<gene>
    <name evidence="10" type="ORF">PLEPLA_LOCUS25220</name>
</gene>
<keyword evidence="2" id="KW-0732">Signal</keyword>
<dbReference type="EMBL" id="CADEAL010002001">
    <property type="protein sequence ID" value="CAB1437197.1"/>
    <property type="molecule type" value="Genomic_DNA"/>
</dbReference>
<keyword evidence="4" id="KW-1015">Disulfide bond</keyword>
<evidence type="ECO:0000256" key="3">
    <source>
        <dbReference type="ARBA" id="ARBA00022737"/>
    </source>
</evidence>
<evidence type="ECO:0000256" key="2">
    <source>
        <dbReference type="ARBA" id="ARBA00022729"/>
    </source>
</evidence>
<feature type="domain" description="Ig-like" evidence="9">
    <location>
        <begin position="200"/>
        <end position="275"/>
    </location>
</feature>
<keyword evidence="8" id="KW-1133">Transmembrane helix</keyword>
<keyword evidence="6" id="KW-0393">Immunoglobulin domain</keyword>
<name>A0A9N7UQY2_PLEPL</name>
<protein>
    <recommendedName>
        <fullName evidence="9">Ig-like domain-containing protein</fullName>
    </recommendedName>
</protein>
<dbReference type="GO" id="GO:0004908">
    <property type="term" value="F:interleukin-1 receptor activity"/>
    <property type="evidence" value="ECO:0007669"/>
    <property type="project" value="InterPro"/>
</dbReference>
<evidence type="ECO:0000256" key="4">
    <source>
        <dbReference type="ARBA" id="ARBA00023157"/>
    </source>
</evidence>
<dbReference type="PRINTS" id="PR01536">
    <property type="entry name" value="INTRLKN1R12F"/>
</dbReference>
<keyword evidence="8" id="KW-0812">Transmembrane</keyword>
<keyword evidence="5" id="KW-0325">Glycoprotein</keyword>